<comment type="caution">
    <text evidence="1">The sequence shown here is derived from an EMBL/GenBank/DDBJ whole genome shotgun (WGS) entry which is preliminary data.</text>
</comment>
<dbReference type="RefSeq" id="WP_022524186.1">
    <property type="nucleotide sequence ID" value="NZ_JACCDF010000013.1"/>
</dbReference>
<dbReference type="Gene3D" id="1.10.3210.10">
    <property type="entry name" value="Hypothetical protein af1432"/>
    <property type="match status" value="1"/>
</dbReference>
<dbReference type="AlphaFoldDB" id="A0A7Z0LMS5"/>
<evidence type="ECO:0000313" key="1">
    <source>
        <dbReference type="EMBL" id="NYS61860.1"/>
    </source>
</evidence>
<accession>A0A7Z0LMS5</accession>
<keyword evidence="2" id="KW-1185">Reference proteome</keyword>
<dbReference type="Proteomes" id="UP000586119">
    <property type="component" value="Unassembled WGS sequence"/>
</dbReference>
<protein>
    <submittedName>
        <fullName evidence="1">HD domain-containing protein</fullName>
    </submittedName>
</protein>
<organism evidence="1 2">
    <name type="scientific">Vreelandella salicampi</name>
    <dbReference type="NCBI Taxonomy" id="1449798"/>
    <lineage>
        <taxon>Bacteria</taxon>
        <taxon>Pseudomonadati</taxon>
        <taxon>Pseudomonadota</taxon>
        <taxon>Gammaproteobacteria</taxon>
        <taxon>Oceanospirillales</taxon>
        <taxon>Halomonadaceae</taxon>
        <taxon>Vreelandella</taxon>
    </lineage>
</organism>
<gene>
    <name evidence="1" type="ORF">HZS81_13965</name>
</gene>
<evidence type="ECO:0000313" key="2">
    <source>
        <dbReference type="Proteomes" id="UP000586119"/>
    </source>
</evidence>
<dbReference type="EMBL" id="JACCDF010000013">
    <property type="protein sequence ID" value="NYS61860.1"/>
    <property type="molecule type" value="Genomic_DNA"/>
</dbReference>
<proteinExistence type="predicted"/>
<name>A0A7Z0LMS5_9GAMM</name>
<dbReference type="SUPFAM" id="SSF109604">
    <property type="entry name" value="HD-domain/PDEase-like"/>
    <property type="match status" value="1"/>
</dbReference>
<sequence>MSWTIDSASLEAQARLFTRGAYAGSEIRPNLAGLEENSHPRAVLRLLEQANLSSPETRAAAWLLPAVERTATMIEDIREVFGSEVADLVRAAVPEKEPSEATTVEEMLAQERAIVAGSSSLAQTLAVCSIIADIETDADGAVDMLDHYAAWLEGATQAQPFLRRRAQRSIEAGLATAEE</sequence>
<reference evidence="1 2" key="1">
    <citation type="journal article" date="2015" name="Int. J. Syst. Evol. Microbiol.">
        <title>Halomonas salicampi sp. nov., a halotolerant and alkalitolerant bacterium isolated from a saltern soil.</title>
        <authorList>
            <person name="Lee J.C."/>
            <person name="Kim Y.S."/>
            <person name="Yun B.S."/>
            <person name="Whang K.S."/>
        </authorList>
    </citation>
    <scope>NUCLEOTIDE SEQUENCE [LARGE SCALE GENOMIC DNA]</scope>
    <source>
        <strain evidence="1 2">BH103</strain>
    </source>
</reference>